<proteinExistence type="predicted"/>
<evidence type="ECO:0000313" key="1">
    <source>
        <dbReference type="EMBL" id="MDR6785554.1"/>
    </source>
</evidence>
<protein>
    <submittedName>
        <fullName evidence="1">Ferric-dicitrate binding protein FerR (Iron transport regulator)</fullName>
    </submittedName>
</protein>
<gene>
    <name evidence="1" type="ORF">J2X78_004139</name>
</gene>
<dbReference type="EMBL" id="JAVDTF010000004">
    <property type="protein sequence ID" value="MDR6785554.1"/>
    <property type="molecule type" value="Genomic_DNA"/>
</dbReference>
<accession>A0ACC6L224</accession>
<reference evidence="1" key="1">
    <citation type="submission" date="2023-07" db="EMBL/GenBank/DDBJ databases">
        <title>Sorghum-associated microbial communities from plants grown in Nebraska, USA.</title>
        <authorList>
            <person name="Schachtman D."/>
        </authorList>
    </citation>
    <scope>NUCLEOTIDE SEQUENCE</scope>
    <source>
        <strain evidence="1">2697</strain>
    </source>
</reference>
<keyword evidence="2" id="KW-1185">Reference proteome</keyword>
<sequence>MVPKDQDIRQYYMERLAGMLSDADEQLLQSRLRNDPAAKLLWESLEEQNRHLETEAFLERLDPEAELKGVKIKMNNVPAKRLPYWRNIAAAMFVLLIFGLLASRYFSDSEHLPPTASVPVSKKEKEVALVLGDGRSMPIVGKKESSTTELEKETSHPALTELNTLLVPAGKDHRIVLSDGTKVWLNSDSELRFPFLFGGDTREVYLQGEGYFEVVKDRDKPFIVHTENTAIRVLGTKFNVNTYGLIEQTSLVEGRVALTATDGSLLKLEPGYQSSYDPASGLVKRTFQGDNVLSWMKGVYYFHNMPLAEIKDVMERWFDVKVILDRPGLGTYAVSGLLEKERLNEFLDDLKTTSQISHSFSGNVLHLK</sequence>
<organism evidence="1 2">
    <name type="scientific">Pedobacter africanus</name>
    <dbReference type="NCBI Taxonomy" id="151894"/>
    <lineage>
        <taxon>Bacteria</taxon>
        <taxon>Pseudomonadati</taxon>
        <taxon>Bacteroidota</taxon>
        <taxon>Sphingobacteriia</taxon>
        <taxon>Sphingobacteriales</taxon>
        <taxon>Sphingobacteriaceae</taxon>
        <taxon>Pedobacter</taxon>
    </lineage>
</organism>
<name>A0ACC6L224_9SPHI</name>
<comment type="caution">
    <text evidence="1">The sequence shown here is derived from an EMBL/GenBank/DDBJ whole genome shotgun (WGS) entry which is preliminary data.</text>
</comment>
<evidence type="ECO:0000313" key="2">
    <source>
        <dbReference type="Proteomes" id="UP001246858"/>
    </source>
</evidence>
<dbReference type="Proteomes" id="UP001246858">
    <property type="component" value="Unassembled WGS sequence"/>
</dbReference>